<dbReference type="NCBIfam" id="TIGR02115">
    <property type="entry name" value="potass_kdpF"/>
    <property type="match status" value="1"/>
</dbReference>
<proteinExistence type="predicted"/>
<dbReference type="Pfam" id="PF09604">
    <property type="entry name" value="Potass_KdpF"/>
    <property type="match status" value="1"/>
</dbReference>
<dbReference type="GO" id="GO:0008556">
    <property type="term" value="F:P-type potassium transmembrane transporter activity"/>
    <property type="evidence" value="ECO:0007669"/>
    <property type="project" value="InterPro"/>
</dbReference>
<gene>
    <name evidence="1" type="ORF">NK6_1663</name>
</gene>
<accession>A0A0E4FRM3</accession>
<dbReference type="InterPro" id="IPR011726">
    <property type="entry name" value="KdpF"/>
</dbReference>
<dbReference type="NCBIfam" id="NF011342">
    <property type="entry name" value="PRK14759.1"/>
    <property type="match status" value="1"/>
</dbReference>
<reference evidence="1 2" key="1">
    <citation type="submission" date="2014-11" db="EMBL/GenBank/DDBJ databases">
        <title>Symbiosis island explosion on the genome of extra-slow-growing strains of soybean bradyrhizobia with massive insertion sequences.</title>
        <authorList>
            <person name="Iida T."/>
            <person name="Minamisawa K."/>
        </authorList>
    </citation>
    <scope>NUCLEOTIDE SEQUENCE [LARGE SCALE GENOMIC DNA]</scope>
    <source>
        <strain evidence="1 2">NK6</strain>
    </source>
</reference>
<name>A0A0E4FRM3_9BRAD</name>
<sequence length="33" mass="3858">MEHTMIFDYALAGAVSFGLLFYLTYALLRPERF</sequence>
<protein>
    <submittedName>
        <fullName evidence="1">Uncharacterized protein</fullName>
    </submittedName>
</protein>
<dbReference type="AlphaFoldDB" id="A0A0E4FRM3"/>
<dbReference type="EMBL" id="AP014685">
    <property type="protein sequence ID" value="BAR54847.1"/>
    <property type="molecule type" value="Genomic_DNA"/>
</dbReference>
<dbReference type="Proteomes" id="UP000063308">
    <property type="component" value="Chromosome"/>
</dbReference>
<evidence type="ECO:0000313" key="1">
    <source>
        <dbReference type="EMBL" id="BAR54847.1"/>
    </source>
</evidence>
<evidence type="ECO:0000313" key="2">
    <source>
        <dbReference type="Proteomes" id="UP000063308"/>
    </source>
</evidence>
<dbReference type="GO" id="GO:0005886">
    <property type="term" value="C:plasma membrane"/>
    <property type="evidence" value="ECO:0007669"/>
    <property type="project" value="InterPro"/>
</dbReference>
<organism evidence="1 2">
    <name type="scientific">Bradyrhizobium diazoefficiens</name>
    <dbReference type="NCBI Taxonomy" id="1355477"/>
    <lineage>
        <taxon>Bacteria</taxon>
        <taxon>Pseudomonadati</taxon>
        <taxon>Pseudomonadota</taxon>
        <taxon>Alphaproteobacteria</taxon>
        <taxon>Hyphomicrobiales</taxon>
        <taxon>Nitrobacteraceae</taxon>
        <taxon>Bradyrhizobium</taxon>
    </lineage>
</organism>